<feature type="transmembrane region" description="Helical" evidence="5">
    <location>
        <begin position="171"/>
        <end position="190"/>
    </location>
</feature>
<feature type="transmembrane region" description="Helical" evidence="5">
    <location>
        <begin position="65"/>
        <end position="83"/>
    </location>
</feature>
<feature type="transmembrane region" description="Helical" evidence="5">
    <location>
        <begin position="145"/>
        <end position="165"/>
    </location>
</feature>
<sequence>MNCFLRCSRVYDNWVVTVNAILLGLKVYCYLKSYVTVLLVLVIDSCMDMIFQALNLLGNVFKTKIFLIVAYVSVILTQVYPLHLVSLSLLRSHDYENKNTYQIVVMTLSVLVFQLVAKLIMYVVGKVNFDTIGNDALIADQLYDVLTTFISIIFFCMIVHFDSPISNLLDYWGTVVLVLVSLTFWLNNWYSRADNITVIRSTDILSSNSSSPIDGRDNLPIVVN</sequence>
<dbReference type="EMBL" id="MT936301">
    <property type="protein sequence ID" value="QOJ38437.1"/>
    <property type="molecule type" value="Genomic_RNA"/>
</dbReference>
<evidence type="ECO:0000256" key="1">
    <source>
        <dbReference type="ARBA" id="ARBA00004141"/>
    </source>
</evidence>
<evidence type="ECO:0000256" key="5">
    <source>
        <dbReference type="SAM" id="Phobius"/>
    </source>
</evidence>
<evidence type="ECO:0000256" key="3">
    <source>
        <dbReference type="ARBA" id="ARBA00022989"/>
    </source>
</evidence>
<keyword evidence="2 5" id="KW-0812">Transmembrane</keyword>
<reference evidence="6" key="1">
    <citation type="submission" date="2020-08" db="EMBL/GenBank/DDBJ databases">
        <title>High throughput sequencing combined with conventional Sanger sequencing revealed high molecular diversity in AcV-1 population from kiwifruit grown in China.</title>
        <authorList>
            <person name="Hong N."/>
            <person name="Wen S."/>
        </authorList>
    </citation>
    <scope>NUCLEOTIDE SEQUENCE</scope>
    <source>
        <strain evidence="6">JX5-c18818</strain>
    </source>
</reference>
<protein>
    <submittedName>
        <fullName evidence="6">P25</fullName>
    </submittedName>
</protein>
<organism evidence="6">
    <name type="scientific">Olivavirus actinidiae</name>
    <dbReference type="NCBI Taxonomy" id="2024724"/>
    <lineage>
        <taxon>Viruses</taxon>
        <taxon>Riboviria</taxon>
        <taxon>Orthornavirae</taxon>
        <taxon>Kitrinoviricota</taxon>
        <taxon>Alsuviricetes</taxon>
        <taxon>Martellivirales</taxon>
        <taxon>Closteroviridae</taxon>
        <taxon>Olivavirus</taxon>
    </lineage>
</organism>
<dbReference type="GO" id="GO:0016020">
    <property type="term" value="C:membrane"/>
    <property type="evidence" value="ECO:0007669"/>
    <property type="project" value="UniProtKB-SubCell"/>
</dbReference>
<feature type="transmembrane region" description="Helical" evidence="5">
    <location>
        <begin position="103"/>
        <end position="124"/>
    </location>
</feature>
<accession>A0A7L9CC09</accession>
<dbReference type="InterPro" id="IPR027469">
    <property type="entry name" value="Cation_efflux_TMD_sf"/>
</dbReference>
<dbReference type="SUPFAM" id="SSF161111">
    <property type="entry name" value="Cation efflux protein transmembrane domain-like"/>
    <property type="match status" value="1"/>
</dbReference>
<keyword evidence="3 5" id="KW-1133">Transmembrane helix</keyword>
<evidence type="ECO:0000313" key="6">
    <source>
        <dbReference type="EMBL" id="QOJ38437.1"/>
    </source>
</evidence>
<comment type="subcellular location">
    <subcellularLocation>
        <location evidence="1">Membrane</location>
        <topology evidence="1">Multi-pass membrane protein</topology>
    </subcellularLocation>
</comment>
<evidence type="ECO:0000256" key="2">
    <source>
        <dbReference type="ARBA" id="ARBA00022692"/>
    </source>
</evidence>
<proteinExistence type="predicted"/>
<name>A0A7L9CC09_9CLOS</name>
<keyword evidence="4 5" id="KW-0472">Membrane</keyword>
<evidence type="ECO:0000256" key="4">
    <source>
        <dbReference type="ARBA" id="ARBA00023136"/>
    </source>
</evidence>